<evidence type="ECO:0000256" key="1">
    <source>
        <dbReference type="SAM" id="Phobius"/>
    </source>
</evidence>
<keyword evidence="1" id="KW-0472">Membrane</keyword>
<comment type="caution">
    <text evidence="2">The sequence shown here is derived from an EMBL/GenBank/DDBJ whole genome shotgun (WGS) entry which is preliminary data.</text>
</comment>
<gene>
    <name evidence="2" type="ORF">LEA_03965</name>
</gene>
<reference evidence="2" key="1">
    <citation type="journal article" date="2013" name="Environ. Microbiol.">
        <title>Microbiota from the distal guts of lean and obese adolescents exhibit partial functional redundancy besides clear differences in community structure.</title>
        <authorList>
            <person name="Ferrer M."/>
            <person name="Ruiz A."/>
            <person name="Lanza F."/>
            <person name="Haange S.B."/>
            <person name="Oberbach A."/>
            <person name="Till H."/>
            <person name="Bargiela R."/>
            <person name="Campoy C."/>
            <person name="Segura M.T."/>
            <person name="Richter M."/>
            <person name="von Bergen M."/>
            <person name="Seifert J."/>
            <person name="Suarez A."/>
        </authorList>
    </citation>
    <scope>NUCLEOTIDE SEQUENCE</scope>
</reference>
<keyword evidence="1" id="KW-1133">Transmembrane helix</keyword>
<proteinExistence type="predicted"/>
<keyword evidence="1" id="KW-0812">Transmembrane</keyword>
<feature type="non-terminal residue" evidence="2">
    <location>
        <position position="1"/>
    </location>
</feature>
<dbReference type="EMBL" id="AJWY01002626">
    <property type="protein sequence ID" value="EKC77833.1"/>
    <property type="molecule type" value="Genomic_DNA"/>
</dbReference>
<sequence>FPELRVDLYNLNPEDENGKIYFGELTFTSLGGLMTYFTPEFLKKAGALFSIKDFKKKV</sequence>
<protein>
    <submittedName>
        <fullName evidence="2">Uncharacterized protein</fullName>
    </submittedName>
</protein>
<evidence type="ECO:0000313" key="2">
    <source>
        <dbReference type="EMBL" id="EKC77833.1"/>
    </source>
</evidence>
<organism evidence="2">
    <name type="scientific">human gut metagenome</name>
    <dbReference type="NCBI Taxonomy" id="408170"/>
    <lineage>
        <taxon>unclassified sequences</taxon>
        <taxon>metagenomes</taxon>
        <taxon>organismal metagenomes</taxon>
    </lineage>
</organism>
<dbReference type="AlphaFoldDB" id="K1U6E0"/>
<name>K1U6E0_9ZZZZ</name>
<feature type="transmembrane region" description="Helical" evidence="1">
    <location>
        <begin position="20"/>
        <end position="38"/>
    </location>
</feature>
<accession>K1U6E0</accession>